<dbReference type="PANTHER" id="PTHR11079">
    <property type="entry name" value="CYTOSINE DEAMINASE FAMILY MEMBER"/>
    <property type="match status" value="1"/>
</dbReference>
<dbReference type="GO" id="GO:0005634">
    <property type="term" value="C:nucleus"/>
    <property type="evidence" value="ECO:0007669"/>
    <property type="project" value="TreeGrafter"/>
</dbReference>
<dbReference type="GO" id="GO:0002100">
    <property type="term" value="P:tRNA wobble adenosine to inosine editing"/>
    <property type="evidence" value="ECO:0007669"/>
    <property type="project" value="InterPro"/>
</dbReference>
<sequence length="165" mass="18418">MDVAFELAQEALKCNEVPVGCAFVYKGEVIASGRNEVNATRDATQHAEMITIRHLEQWCRKNEIEFDKVLTECDLYVTVEPCIMCTAAIRFCLPAHLKSITYGARNERFGGCGSVLSVHNSPSSVPALNCVPGVEAETAVKLLKRFYAQENENAPEELRKRKRVL</sequence>
<reference evidence="5" key="2">
    <citation type="journal article" date="2006" name="PLoS Pathog.">
        <title>New perspectives on host-parasite interplay by comparative transcriptomic and proteomic analyses of Schistosoma japonicum.</title>
        <authorList>
            <person name="Liu F."/>
            <person name="Lu J."/>
            <person name="Hu W."/>
            <person name="Wang S.Y."/>
            <person name="Cui S.J."/>
            <person name="Chi M."/>
            <person name="Yan Q."/>
            <person name="Wang X.R."/>
            <person name="Song H.D."/>
            <person name="Xu X.N."/>
            <person name="Wang J.J."/>
            <person name="Zhang X.L."/>
            <person name="Zhang X."/>
            <person name="Wang Z.Q."/>
            <person name="Xue C.L."/>
            <person name="Brindley P.J."/>
            <person name="McManus D.P."/>
            <person name="Yang P.Y."/>
            <person name="Feng Z."/>
            <person name="Chen Z."/>
            <person name="Han Z.G."/>
        </authorList>
    </citation>
    <scope>NUCLEOTIDE SEQUENCE</scope>
</reference>
<evidence type="ECO:0000259" key="4">
    <source>
        <dbReference type="PROSITE" id="PS51747"/>
    </source>
</evidence>
<dbReference type="Gene3D" id="3.40.140.10">
    <property type="entry name" value="Cytidine Deaminase, domain 2"/>
    <property type="match status" value="1"/>
</dbReference>
<dbReference type="STRING" id="6182.Q5DAP8"/>
<dbReference type="InterPro" id="IPR002125">
    <property type="entry name" value="CMP_dCMP_dom"/>
</dbReference>
<reference evidence="5" key="1">
    <citation type="submission" date="2004-11" db="EMBL/GenBank/DDBJ databases">
        <title>The full-length cDNA sequences of Schistosoma japonicum genes.</title>
        <authorList>
            <person name="Han Z."/>
        </authorList>
    </citation>
    <scope>NUCLEOTIDE SEQUENCE</scope>
</reference>
<dbReference type="PROSITE" id="PS51747">
    <property type="entry name" value="CYT_DCMP_DEAMINASES_2"/>
    <property type="match status" value="1"/>
</dbReference>
<dbReference type="PANTHER" id="PTHR11079:SF149">
    <property type="entry name" value="TRNA-SPECIFIC ADENOSINE DEAMINASE 2"/>
    <property type="match status" value="1"/>
</dbReference>
<evidence type="ECO:0000313" key="6">
    <source>
        <dbReference type="EMBL" id="TNN12726.1"/>
    </source>
</evidence>
<dbReference type="GO" id="GO:0005737">
    <property type="term" value="C:cytoplasm"/>
    <property type="evidence" value="ECO:0007669"/>
    <property type="project" value="TreeGrafter"/>
</dbReference>
<proteinExistence type="evidence at transcript level"/>
<dbReference type="SUPFAM" id="SSF53927">
    <property type="entry name" value="Cytidine deaminase-like"/>
    <property type="match status" value="1"/>
</dbReference>
<dbReference type="Pfam" id="PF00383">
    <property type="entry name" value="dCMP_cyt_deam_1"/>
    <property type="match status" value="1"/>
</dbReference>
<accession>Q5DAP8</accession>
<keyword evidence="1" id="KW-0479">Metal-binding</keyword>
<organism evidence="5">
    <name type="scientific">Schistosoma japonicum</name>
    <name type="common">Blood fluke</name>
    <dbReference type="NCBI Taxonomy" id="6182"/>
    <lineage>
        <taxon>Eukaryota</taxon>
        <taxon>Metazoa</taxon>
        <taxon>Spiralia</taxon>
        <taxon>Lophotrochozoa</taxon>
        <taxon>Platyhelminthes</taxon>
        <taxon>Trematoda</taxon>
        <taxon>Digenea</taxon>
        <taxon>Strigeidida</taxon>
        <taxon>Schistosomatoidea</taxon>
        <taxon>Schistosomatidae</taxon>
        <taxon>Schistosoma</taxon>
    </lineage>
</organism>
<dbReference type="InterPro" id="IPR016192">
    <property type="entry name" value="APOBEC/CMP_deaminase_Zn-bd"/>
</dbReference>
<dbReference type="AlphaFoldDB" id="Q5DAP8"/>
<dbReference type="InterPro" id="IPR016193">
    <property type="entry name" value="Cytidine_deaminase-like"/>
</dbReference>
<evidence type="ECO:0000256" key="3">
    <source>
        <dbReference type="ARBA" id="ARBA00022833"/>
    </source>
</evidence>
<dbReference type="Proteomes" id="UP000311919">
    <property type="component" value="Unassembled WGS sequence"/>
</dbReference>
<evidence type="ECO:0000313" key="7">
    <source>
        <dbReference type="Proteomes" id="UP000311919"/>
    </source>
</evidence>
<reference evidence="6 7" key="3">
    <citation type="submission" date="2019-03" db="EMBL/GenBank/DDBJ databases">
        <title>An improved genome assembly of the fluke Schistosoma japonicum.</title>
        <authorList>
            <person name="Hu W."/>
            <person name="Luo F."/>
            <person name="Yin M."/>
            <person name="Mo X."/>
            <person name="Sun C."/>
            <person name="Wu Q."/>
            <person name="Zhu B."/>
            <person name="Xiang M."/>
            <person name="Wang J."/>
            <person name="Wang Y."/>
            <person name="Zhang T."/>
            <person name="Xu B."/>
            <person name="Zheng H."/>
            <person name="Feng Z."/>
        </authorList>
    </citation>
    <scope>NUCLEOTIDE SEQUENCE [LARGE SCALE GENOMIC DNA]</scope>
    <source>
        <strain evidence="6">HuSjv2</strain>
        <tissue evidence="6">Worms</tissue>
    </source>
</reference>
<evidence type="ECO:0000256" key="2">
    <source>
        <dbReference type="ARBA" id="ARBA00022801"/>
    </source>
</evidence>
<dbReference type="GO" id="GO:0008270">
    <property type="term" value="F:zinc ion binding"/>
    <property type="evidence" value="ECO:0007669"/>
    <property type="project" value="InterPro"/>
</dbReference>
<keyword evidence="3" id="KW-0862">Zinc</keyword>
<dbReference type="EMBL" id="SKCS01000214">
    <property type="protein sequence ID" value="TNN12726.1"/>
    <property type="molecule type" value="Genomic_DNA"/>
</dbReference>
<evidence type="ECO:0000313" key="5">
    <source>
        <dbReference type="EMBL" id="AAW27108.1"/>
    </source>
</evidence>
<keyword evidence="2" id="KW-0378">Hydrolase</keyword>
<feature type="domain" description="CMP/dCMP-type deaminase" evidence="4">
    <location>
        <begin position="1"/>
        <end position="123"/>
    </location>
</feature>
<dbReference type="GO" id="GO:0052717">
    <property type="term" value="F:tRNA-specific adenosine-34 deaminase activity"/>
    <property type="evidence" value="ECO:0007669"/>
    <property type="project" value="UniProtKB-EC"/>
</dbReference>
<name>Q5DAP8_SCHJA</name>
<protein>
    <submittedName>
        <fullName evidence="5">SJCHGC09107 protein</fullName>
    </submittedName>
    <submittedName>
        <fullName evidence="6">tRNA-specific adenosine deaminase 2</fullName>
    </submittedName>
</protein>
<keyword evidence="7" id="KW-1185">Reference proteome</keyword>
<dbReference type="OrthoDB" id="408702at2759"/>
<dbReference type="CDD" id="cd01285">
    <property type="entry name" value="nucleoside_deaminase"/>
    <property type="match status" value="1"/>
</dbReference>
<dbReference type="EMBL" id="AY815376">
    <property type="protein sequence ID" value="AAW27108.1"/>
    <property type="molecule type" value="mRNA"/>
</dbReference>
<gene>
    <name evidence="6" type="ORF">EWB00_003473</name>
</gene>
<evidence type="ECO:0000256" key="1">
    <source>
        <dbReference type="ARBA" id="ARBA00022723"/>
    </source>
</evidence>
<dbReference type="PROSITE" id="PS00903">
    <property type="entry name" value="CYT_DCMP_DEAMINASES_1"/>
    <property type="match status" value="1"/>
</dbReference>